<accession>A0ABD3JEH0</accession>
<feature type="region of interest" description="Disordered" evidence="6">
    <location>
        <begin position="127"/>
        <end position="152"/>
    </location>
</feature>
<keyword evidence="4" id="KW-0804">Transcription</keyword>
<dbReference type="AlphaFoldDB" id="A0ABD3JEH0"/>
<protein>
    <recommendedName>
        <fullName evidence="7">BHLH domain-containing protein</fullName>
    </recommendedName>
</protein>
<evidence type="ECO:0000256" key="3">
    <source>
        <dbReference type="ARBA" id="ARBA00023125"/>
    </source>
</evidence>
<evidence type="ECO:0000256" key="6">
    <source>
        <dbReference type="SAM" id="MobiDB-lite"/>
    </source>
</evidence>
<gene>
    <name evidence="8" type="ORF">ACJRO7_030202</name>
</gene>
<dbReference type="EMBL" id="JBJKBG010000008">
    <property type="protein sequence ID" value="KAL3725148.1"/>
    <property type="molecule type" value="Genomic_DNA"/>
</dbReference>
<evidence type="ECO:0000256" key="1">
    <source>
        <dbReference type="ARBA" id="ARBA00004123"/>
    </source>
</evidence>
<dbReference type="InterPro" id="IPR031066">
    <property type="entry name" value="bHLH_ALC-like_plant"/>
</dbReference>
<dbReference type="Proteomes" id="UP001634007">
    <property type="component" value="Unassembled WGS sequence"/>
</dbReference>
<comment type="caution">
    <text evidence="8">The sequence shown here is derived from an EMBL/GenBank/DDBJ whole genome shotgun (WGS) entry which is preliminary data.</text>
</comment>
<keyword evidence="9" id="KW-1185">Reference proteome</keyword>
<reference evidence="8 9" key="1">
    <citation type="submission" date="2024-11" db="EMBL/GenBank/DDBJ databases">
        <title>Chromosome-level genome assembly of Eucalyptus globulus Labill. provides insights into its genome evolution.</title>
        <authorList>
            <person name="Li X."/>
        </authorList>
    </citation>
    <scope>NUCLEOTIDE SEQUENCE [LARGE SCALE GENOMIC DNA]</scope>
    <source>
        <strain evidence="8">CL2024</strain>
        <tissue evidence="8">Fresh tender leaves</tissue>
    </source>
</reference>
<feature type="domain" description="BHLH" evidence="7">
    <location>
        <begin position="138"/>
        <end position="187"/>
    </location>
</feature>
<evidence type="ECO:0000256" key="2">
    <source>
        <dbReference type="ARBA" id="ARBA00023015"/>
    </source>
</evidence>
<dbReference type="SUPFAM" id="SSF47459">
    <property type="entry name" value="HLH, helix-loop-helix DNA-binding domain"/>
    <property type="match status" value="1"/>
</dbReference>
<keyword evidence="5" id="KW-0539">Nucleus</keyword>
<proteinExistence type="predicted"/>
<evidence type="ECO:0000313" key="9">
    <source>
        <dbReference type="Proteomes" id="UP001634007"/>
    </source>
</evidence>
<dbReference type="PANTHER" id="PTHR45855">
    <property type="entry name" value="TRANSCRIPTION FACTOR PIF1-RELATED"/>
    <property type="match status" value="1"/>
</dbReference>
<evidence type="ECO:0000256" key="4">
    <source>
        <dbReference type="ARBA" id="ARBA00023163"/>
    </source>
</evidence>
<keyword evidence="3" id="KW-0238">DNA-binding</keyword>
<dbReference type="InterPro" id="IPR011598">
    <property type="entry name" value="bHLH_dom"/>
</dbReference>
<evidence type="ECO:0000259" key="7">
    <source>
        <dbReference type="PROSITE" id="PS50888"/>
    </source>
</evidence>
<dbReference type="SMART" id="SM00353">
    <property type="entry name" value="HLH"/>
    <property type="match status" value="1"/>
</dbReference>
<dbReference type="Pfam" id="PF00010">
    <property type="entry name" value="HLH"/>
    <property type="match status" value="1"/>
</dbReference>
<organism evidence="8 9">
    <name type="scientific">Eucalyptus globulus</name>
    <name type="common">Tasmanian blue gum</name>
    <dbReference type="NCBI Taxonomy" id="34317"/>
    <lineage>
        <taxon>Eukaryota</taxon>
        <taxon>Viridiplantae</taxon>
        <taxon>Streptophyta</taxon>
        <taxon>Embryophyta</taxon>
        <taxon>Tracheophyta</taxon>
        <taxon>Spermatophyta</taxon>
        <taxon>Magnoliopsida</taxon>
        <taxon>eudicotyledons</taxon>
        <taxon>Gunneridae</taxon>
        <taxon>Pentapetalae</taxon>
        <taxon>rosids</taxon>
        <taxon>malvids</taxon>
        <taxon>Myrtales</taxon>
        <taxon>Myrtaceae</taxon>
        <taxon>Myrtoideae</taxon>
        <taxon>Eucalypteae</taxon>
        <taxon>Eucalyptus</taxon>
    </lineage>
</organism>
<comment type="subcellular location">
    <subcellularLocation>
        <location evidence="1">Nucleus</location>
    </subcellularLocation>
</comment>
<evidence type="ECO:0000256" key="5">
    <source>
        <dbReference type="ARBA" id="ARBA00023242"/>
    </source>
</evidence>
<dbReference type="PANTHER" id="PTHR45855:SF16">
    <property type="entry name" value="TRANSCRIPTION FACTOR PIF1"/>
    <property type="match status" value="1"/>
</dbReference>
<sequence length="339" mass="37290">MSALFPDFPIEDDAEFSVPSPTRLAMVEDEIMALLWQDGCQRLAKTRSPLFMYEDAAIAAGGSDEVAARHEMMVTSLPVGSTTVGTVGLAPTRAASQLRMQTEKRKDGERLGDEKDVYFESANAREQVAKSTPAKRSQRANVHNLSERRRRDKINGKMRDLQQLIPWSTKADKASLLDKAIGYLKSLQLQVQSLQSQMMSMGCGLVCGVFPGVPPYMPCMNMGTAMDADMNCARMLFPNVLPSLMMQPSANGAHLGPGLPIPTFSTQQETPDQFGTPSGTLSTNHLDPALSSQMIKNLSQQFSINANSYQQHLGLPDIQQPSQKVLSKSLDTWNLYTMR</sequence>
<dbReference type="InterPro" id="IPR036638">
    <property type="entry name" value="HLH_DNA-bd_sf"/>
</dbReference>
<dbReference type="GO" id="GO:0005634">
    <property type="term" value="C:nucleus"/>
    <property type="evidence" value="ECO:0007669"/>
    <property type="project" value="UniProtKB-SubCell"/>
</dbReference>
<name>A0ABD3JEH0_EUCGL</name>
<dbReference type="GO" id="GO:0003677">
    <property type="term" value="F:DNA binding"/>
    <property type="evidence" value="ECO:0007669"/>
    <property type="project" value="UniProtKB-KW"/>
</dbReference>
<dbReference type="PROSITE" id="PS50888">
    <property type="entry name" value="BHLH"/>
    <property type="match status" value="1"/>
</dbReference>
<evidence type="ECO:0000313" key="8">
    <source>
        <dbReference type="EMBL" id="KAL3725148.1"/>
    </source>
</evidence>
<dbReference type="Gene3D" id="4.10.280.10">
    <property type="entry name" value="Helix-loop-helix DNA-binding domain"/>
    <property type="match status" value="1"/>
</dbReference>
<keyword evidence="2" id="KW-0805">Transcription regulation</keyword>